<accession>A0A7X3FMT6</accession>
<proteinExistence type="predicted"/>
<dbReference type="Pfam" id="PF13416">
    <property type="entry name" value="SBP_bac_8"/>
    <property type="match status" value="1"/>
</dbReference>
<dbReference type="PANTHER" id="PTHR42779:SF1">
    <property type="entry name" value="PROTEIN YNJB"/>
    <property type="match status" value="1"/>
</dbReference>
<dbReference type="NCBIfam" id="NF008633">
    <property type="entry name" value="PRK11622.1"/>
    <property type="match status" value="1"/>
</dbReference>
<dbReference type="EMBL" id="WQRF01000001">
    <property type="protein sequence ID" value="MVS97419.1"/>
    <property type="molecule type" value="Genomic_DNA"/>
</dbReference>
<feature type="signal peptide" evidence="2">
    <location>
        <begin position="1"/>
        <end position="22"/>
    </location>
</feature>
<dbReference type="Gene3D" id="3.40.190.10">
    <property type="entry name" value="Periplasmic binding protein-like II"/>
    <property type="match status" value="2"/>
</dbReference>
<feature type="chain" id="PRO_5030988534" evidence="2">
    <location>
        <begin position="23"/>
        <end position="449"/>
    </location>
</feature>
<dbReference type="RefSeq" id="WP_157288626.1">
    <property type="nucleotide sequence ID" value="NZ_WQRF01000001.1"/>
</dbReference>
<organism evidence="3 4">
    <name type="scientific">Devosia marina</name>
    <dbReference type="NCBI Taxonomy" id="2683198"/>
    <lineage>
        <taxon>Bacteria</taxon>
        <taxon>Pseudomonadati</taxon>
        <taxon>Pseudomonadota</taxon>
        <taxon>Alphaproteobacteria</taxon>
        <taxon>Hyphomicrobiales</taxon>
        <taxon>Devosiaceae</taxon>
        <taxon>Devosia</taxon>
    </lineage>
</organism>
<name>A0A7X3FMT6_9HYPH</name>
<dbReference type="AlphaFoldDB" id="A0A7X3FMT6"/>
<dbReference type="InterPro" id="IPR006059">
    <property type="entry name" value="SBP"/>
</dbReference>
<reference evidence="3 4" key="1">
    <citation type="submission" date="2019-12" db="EMBL/GenBank/DDBJ databases">
        <title>Devosia maris sp. nov., isolated from the deep seawater.</title>
        <authorList>
            <person name="Liu Y."/>
        </authorList>
    </citation>
    <scope>NUCLEOTIDE SEQUENCE [LARGE SCALE GENOMIC DNA]</scope>
    <source>
        <strain evidence="3 4">L53-10-65</strain>
    </source>
</reference>
<gene>
    <name evidence="3" type="ORF">GO014_00055</name>
</gene>
<keyword evidence="4" id="KW-1185">Reference proteome</keyword>
<keyword evidence="2" id="KW-0732">Signal</keyword>
<evidence type="ECO:0000313" key="3">
    <source>
        <dbReference type="EMBL" id="MVS97419.1"/>
    </source>
</evidence>
<evidence type="ECO:0000256" key="2">
    <source>
        <dbReference type="SAM" id="SignalP"/>
    </source>
</evidence>
<evidence type="ECO:0000313" key="4">
    <source>
        <dbReference type="Proteomes" id="UP000438106"/>
    </source>
</evidence>
<dbReference type="Proteomes" id="UP000438106">
    <property type="component" value="Unassembled WGS sequence"/>
</dbReference>
<sequence length="449" mass="48237">MHLCRSVLFVAAFLASTTAVMADEAAAGFQDQILAGDMSWDDVLAQARVDGEVQFFYWGGDDNLNVWMDSVVAPAMAELGISLVANRITGTKDAVDLVIADAASGRTIGEGSVDAIWLNGENFYTLKQQDLLFGSFAQLLPNAANFEWDEADPRSQLNLRDFGTPTDGAEMPWSGEQYVCSANRAVLPVEQTPRTFEDLQAYLEVNPGKFAYIKPPHYLGNTFVQQVLYAFNPDGTGATPFQRSIEGLGAAELARLAAPGFEYLKDIEPLLLGGPQGAVRYPEDAAAAEGLFRNSEIHINCGFGLYAVATKRADGSYPQTAEEIIFPAGNMIKNKNYLAIPANAPNPAAALVFANYMSSVEAQVTKLDLVGYPAGIDPWKLDPADAAALEAAAPAHYGVTQDELDDNIAPDTNASLVEVIEATWLEYIERGSSLPLEEIVANAVANLAP</sequence>
<protein>
    <submittedName>
        <fullName evidence="3">ABC transporter substrate-binding protein</fullName>
    </submittedName>
</protein>
<keyword evidence="1" id="KW-0574">Periplasm</keyword>
<evidence type="ECO:0000256" key="1">
    <source>
        <dbReference type="ARBA" id="ARBA00022764"/>
    </source>
</evidence>
<comment type="caution">
    <text evidence="3">The sequence shown here is derived from an EMBL/GenBank/DDBJ whole genome shotgun (WGS) entry which is preliminary data.</text>
</comment>
<dbReference type="PANTHER" id="PTHR42779">
    <property type="entry name" value="PROTEIN YNJB"/>
    <property type="match status" value="1"/>
</dbReference>
<dbReference type="SUPFAM" id="SSF53850">
    <property type="entry name" value="Periplasmic binding protein-like II"/>
    <property type="match status" value="1"/>
</dbReference>